<keyword evidence="2" id="KW-1185">Reference proteome</keyword>
<proteinExistence type="predicted"/>
<evidence type="ECO:0000313" key="1">
    <source>
        <dbReference type="EMBL" id="VDK86089.1"/>
    </source>
</evidence>
<protein>
    <submittedName>
        <fullName evidence="1">Uncharacterized protein</fullName>
    </submittedName>
</protein>
<sequence length="93" mass="11134">MFVGYWNCKYLALSDFLLNIAWEKAVFHYLIEEYGQNLLLLHIGIDVIDIYPFLTRRMTRNEFSSAVSERDERKGQKKLELKIIQKENEEMLC</sequence>
<reference evidence="1 2" key="1">
    <citation type="submission" date="2018-08" db="EMBL/GenBank/DDBJ databases">
        <authorList>
            <person name="Laetsch R D."/>
            <person name="Stevens L."/>
            <person name="Kumar S."/>
            <person name="Blaxter L. M."/>
        </authorList>
    </citation>
    <scope>NUCLEOTIDE SEQUENCE [LARGE SCALE GENOMIC DNA]</scope>
</reference>
<evidence type="ECO:0000313" key="2">
    <source>
        <dbReference type="Proteomes" id="UP000277928"/>
    </source>
</evidence>
<accession>A0A3P6TRM5</accession>
<gene>
    <name evidence="1" type="ORF">NLS_LOCUS7439</name>
</gene>
<name>A0A3P6TRM5_LITSI</name>
<dbReference type="Proteomes" id="UP000277928">
    <property type="component" value="Unassembled WGS sequence"/>
</dbReference>
<organism evidence="1 2">
    <name type="scientific">Litomosoides sigmodontis</name>
    <name type="common">Filarial nematode worm</name>
    <dbReference type="NCBI Taxonomy" id="42156"/>
    <lineage>
        <taxon>Eukaryota</taxon>
        <taxon>Metazoa</taxon>
        <taxon>Ecdysozoa</taxon>
        <taxon>Nematoda</taxon>
        <taxon>Chromadorea</taxon>
        <taxon>Rhabditida</taxon>
        <taxon>Spirurina</taxon>
        <taxon>Spiruromorpha</taxon>
        <taxon>Filarioidea</taxon>
        <taxon>Onchocercidae</taxon>
        <taxon>Litomosoides</taxon>
    </lineage>
</organism>
<dbReference type="EMBL" id="UYRX01000768">
    <property type="protein sequence ID" value="VDK86089.1"/>
    <property type="molecule type" value="Genomic_DNA"/>
</dbReference>
<dbReference type="AlphaFoldDB" id="A0A3P6TRM5"/>